<dbReference type="Pfam" id="PF24807">
    <property type="entry name" value="WD40_CDC20-Fz"/>
    <property type="match status" value="1"/>
</dbReference>
<keyword evidence="7" id="KW-0132">Cell division</keyword>
<dbReference type="SUPFAM" id="SSF50978">
    <property type="entry name" value="WD40 repeat-like"/>
    <property type="match status" value="1"/>
</dbReference>
<comment type="similarity">
    <text evidence="1">Belongs to the WD repeat CDC20/Fizzy family.</text>
</comment>
<dbReference type="PROSITE" id="PS50294">
    <property type="entry name" value="WD_REPEATS_REGION"/>
    <property type="match status" value="3"/>
</dbReference>
<keyword evidence="3" id="KW-0677">Repeat</keyword>
<sequence>MEWKLEKSATRKVKTDEATLWEKIMKTLGRDLRWIRQQRSQTLPKDIVDMGRLHCRHTLNLDNHEFPTPGKTSYSQFKSYIVKKLVFQTPVASSPISTRWQQAFTRNQPEQSFSEWPSAELSITDDGFNRTEPIGKLTTIPVSSKIFLETAVSEPVAFTNTTDLHGSSQRKKQKHLHQMLIAEAKKHDTSEKGSITICERPKCQWKGCKEGSRGERDPQSISFHAKDSQSMELEVRFHVTGLRDDYYLNTLEWSQENLIALALESAVHIWDGERNQNVASIDLSATSKYIASVAWMRENTYLALGTSDGEVQLWDIETQTRVRRIFGHMSVIGAMSWNGYVLSSGSRLGYIHHHDIRAAQYLIGKVQQSKQSVCSLQWSPDYKLLACGSSDGLINIWSNDLGGTVQSTPLLTLCHSSAIKAMKWCPWQPALIATGGGMNDRFLRVWDISNTTNFEIADTKSQVCSLLWLPNTKEIVTGQGHPQNMMNVWKYPVLSNTAGLHGHKGRVLQMALSPDGNRIFTAAADKTACVWKYPIFFCQ</sequence>
<feature type="domain" description="CDC20/Fizzy WD40" evidence="5">
    <location>
        <begin position="240"/>
        <end position="531"/>
    </location>
</feature>
<dbReference type="GeneID" id="110085406"/>
<dbReference type="PANTHER" id="PTHR19918:SF4">
    <property type="entry name" value="CELL DIVISION CYCLE PROTEIN 20 HOMOLOG B"/>
    <property type="match status" value="1"/>
</dbReference>
<dbReference type="InterPro" id="IPR001680">
    <property type="entry name" value="WD40_rpt"/>
</dbReference>
<feature type="repeat" description="WD" evidence="4">
    <location>
        <begin position="283"/>
        <end position="324"/>
    </location>
</feature>
<dbReference type="Gene3D" id="2.130.10.10">
    <property type="entry name" value="YVTN repeat-like/Quinoprotein amine dehydrogenase"/>
    <property type="match status" value="1"/>
</dbReference>
<dbReference type="InterPro" id="IPR019775">
    <property type="entry name" value="WD40_repeat_CS"/>
</dbReference>
<dbReference type="SMART" id="SM00320">
    <property type="entry name" value="WD40"/>
    <property type="match status" value="5"/>
</dbReference>
<dbReference type="InterPro" id="IPR056150">
    <property type="entry name" value="WD40_CDC20-Fz"/>
</dbReference>
<reference evidence="7" key="2">
    <citation type="submission" date="2025-08" db="UniProtKB">
        <authorList>
            <consortium name="RefSeq"/>
        </authorList>
    </citation>
    <scope>IDENTIFICATION</scope>
</reference>
<protein>
    <submittedName>
        <fullName evidence="7">Cell division cycle protein 20 homolog B isoform X1</fullName>
    </submittedName>
</protein>
<feature type="repeat" description="WD" evidence="4">
    <location>
        <begin position="500"/>
        <end position="532"/>
    </location>
</feature>
<keyword evidence="2 4" id="KW-0853">WD repeat</keyword>
<feature type="repeat" description="WD" evidence="4">
    <location>
        <begin position="366"/>
        <end position="407"/>
    </location>
</feature>
<dbReference type="PROSITE" id="PS00678">
    <property type="entry name" value="WD_REPEATS_1"/>
    <property type="match status" value="1"/>
</dbReference>
<dbReference type="InterPro" id="IPR036322">
    <property type="entry name" value="WD40_repeat_dom_sf"/>
</dbReference>
<dbReference type="GO" id="GO:0051301">
    <property type="term" value="P:cell division"/>
    <property type="evidence" value="ECO:0007669"/>
    <property type="project" value="UniProtKB-KW"/>
</dbReference>
<dbReference type="Proteomes" id="UP001652642">
    <property type="component" value="Chromosome 2"/>
</dbReference>
<gene>
    <name evidence="7" type="primary">CDC20B</name>
</gene>
<evidence type="ECO:0000256" key="1">
    <source>
        <dbReference type="ARBA" id="ARBA00006445"/>
    </source>
</evidence>
<keyword evidence="6" id="KW-1185">Reference proteome</keyword>
<evidence type="ECO:0000259" key="5">
    <source>
        <dbReference type="Pfam" id="PF24807"/>
    </source>
</evidence>
<organism evidence="6 7">
    <name type="scientific">Pogona vitticeps</name>
    <name type="common">central bearded dragon</name>
    <dbReference type="NCBI Taxonomy" id="103695"/>
    <lineage>
        <taxon>Eukaryota</taxon>
        <taxon>Metazoa</taxon>
        <taxon>Chordata</taxon>
        <taxon>Craniata</taxon>
        <taxon>Vertebrata</taxon>
        <taxon>Euteleostomi</taxon>
        <taxon>Lepidosauria</taxon>
        <taxon>Squamata</taxon>
        <taxon>Bifurcata</taxon>
        <taxon>Unidentata</taxon>
        <taxon>Episquamata</taxon>
        <taxon>Toxicofera</taxon>
        <taxon>Iguania</taxon>
        <taxon>Acrodonta</taxon>
        <taxon>Agamidae</taxon>
        <taxon>Amphibolurinae</taxon>
        <taxon>Pogona</taxon>
    </lineage>
</organism>
<name>A0ABM5FTY3_9SAUR</name>
<dbReference type="InterPro" id="IPR033010">
    <property type="entry name" value="Cdc20/Fizzy"/>
</dbReference>
<accession>A0ABM5FTY3</accession>
<evidence type="ECO:0000256" key="2">
    <source>
        <dbReference type="ARBA" id="ARBA00022574"/>
    </source>
</evidence>
<dbReference type="RefSeq" id="XP_072848863.1">
    <property type="nucleotide sequence ID" value="XM_072992762.1"/>
</dbReference>
<dbReference type="InterPro" id="IPR015943">
    <property type="entry name" value="WD40/YVTN_repeat-like_dom_sf"/>
</dbReference>
<keyword evidence="7" id="KW-0131">Cell cycle</keyword>
<dbReference type="PROSITE" id="PS50082">
    <property type="entry name" value="WD_REPEATS_2"/>
    <property type="match status" value="3"/>
</dbReference>
<dbReference type="PANTHER" id="PTHR19918">
    <property type="entry name" value="CELL DIVISION CYCLE 20 CDC20 FIZZY -RELATED"/>
    <property type="match status" value="1"/>
</dbReference>
<evidence type="ECO:0000313" key="6">
    <source>
        <dbReference type="Proteomes" id="UP001652642"/>
    </source>
</evidence>
<proteinExistence type="inferred from homology"/>
<evidence type="ECO:0000256" key="4">
    <source>
        <dbReference type="PROSITE-ProRule" id="PRU00221"/>
    </source>
</evidence>
<evidence type="ECO:0000256" key="3">
    <source>
        <dbReference type="ARBA" id="ARBA00022737"/>
    </source>
</evidence>
<reference evidence="6" key="1">
    <citation type="submission" date="2025-05" db="UniProtKB">
        <authorList>
            <consortium name="RefSeq"/>
        </authorList>
    </citation>
    <scope>NUCLEOTIDE SEQUENCE [LARGE SCALE GENOMIC DNA]</scope>
</reference>
<evidence type="ECO:0000313" key="7">
    <source>
        <dbReference type="RefSeq" id="XP_072848863.1"/>
    </source>
</evidence>